<dbReference type="SMR" id="A0A8T3ACJ5"/>
<dbReference type="InterPro" id="IPR021113">
    <property type="entry name" value="Acyl-ACP-thioesterase_N"/>
</dbReference>
<dbReference type="CDD" id="cd00586">
    <property type="entry name" value="4HBT"/>
    <property type="match status" value="1"/>
</dbReference>
<dbReference type="EC" id="3.1.2.-" evidence="11"/>
<evidence type="ECO:0000313" key="15">
    <source>
        <dbReference type="EMBL" id="KAI0493838.1"/>
    </source>
</evidence>
<comment type="similarity">
    <text evidence="2 11">Belongs to the acyl-ACP thioesterase family.</text>
</comment>
<evidence type="ECO:0000256" key="4">
    <source>
        <dbReference type="ARBA" id="ARBA00022528"/>
    </source>
</evidence>
<feature type="domain" description="Acyl-ACP thioesterase N-terminal hotdog" evidence="12">
    <location>
        <begin position="133"/>
        <end position="265"/>
    </location>
</feature>
<comment type="subcellular location">
    <subcellularLocation>
        <location evidence="1 11">Plastid</location>
        <location evidence="1 11">Chloroplast</location>
    </subcellularLocation>
</comment>
<keyword evidence="3 11" id="KW-0444">Lipid biosynthesis</keyword>
<dbReference type="Pfam" id="PF20791">
    <property type="entry name" value="Acyl-ACP_TE_C"/>
    <property type="match status" value="1"/>
</dbReference>
<keyword evidence="5 11" id="KW-0934">Plastid</keyword>
<gene>
    <name evidence="15" type="ORF">KFK09_023963</name>
</gene>
<keyword evidence="4 11" id="KW-0150">Chloroplast</keyword>
<dbReference type="PANTHER" id="PTHR31727:SF2">
    <property type="entry name" value="PALMITOYL-ACYL CARRIER PROTEIN THIOESTERASE, CHLOROPLASTIC"/>
    <property type="match status" value="1"/>
</dbReference>
<organism evidence="15 16">
    <name type="scientific">Dendrobium nobile</name>
    <name type="common">Orchid</name>
    <dbReference type="NCBI Taxonomy" id="94219"/>
    <lineage>
        <taxon>Eukaryota</taxon>
        <taxon>Viridiplantae</taxon>
        <taxon>Streptophyta</taxon>
        <taxon>Embryophyta</taxon>
        <taxon>Tracheophyta</taxon>
        <taxon>Spermatophyta</taxon>
        <taxon>Magnoliopsida</taxon>
        <taxon>Liliopsida</taxon>
        <taxon>Asparagales</taxon>
        <taxon>Orchidaceae</taxon>
        <taxon>Epidendroideae</taxon>
        <taxon>Malaxideae</taxon>
        <taxon>Dendrobiinae</taxon>
        <taxon>Dendrobium</taxon>
    </lineage>
</organism>
<dbReference type="GO" id="GO:0016297">
    <property type="term" value="F:fatty acyl-[ACP] hydrolase activity"/>
    <property type="evidence" value="ECO:0007669"/>
    <property type="project" value="InterPro"/>
</dbReference>
<keyword evidence="8" id="KW-0809">Transit peptide</keyword>
<evidence type="ECO:0000259" key="13">
    <source>
        <dbReference type="Pfam" id="PF12590"/>
    </source>
</evidence>
<evidence type="ECO:0000256" key="6">
    <source>
        <dbReference type="ARBA" id="ARBA00022801"/>
    </source>
</evidence>
<comment type="caution">
    <text evidence="15">The sequence shown here is derived from an EMBL/GenBank/DDBJ whole genome shotgun (WGS) entry which is preliminary data.</text>
</comment>
<evidence type="ECO:0000256" key="2">
    <source>
        <dbReference type="ARBA" id="ARBA00006500"/>
    </source>
</evidence>
<keyword evidence="9 11" id="KW-0443">Lipid metabolism</keyword>
<evidence type="ECO:0000313" key="16">
    <source>
        <dbReference type="Proteomes" id="UP000829196"/>
    </source>
</evidence>
<keyword evidence="10 11" id="KW-0275">Fatty acid biosynthesis</keyword>
<comment type="function">
    <text evidence="11">Plays an essential role in chain termination during de novo fatty acid synthesis.</text>
</comment>
<evidence type="ECO:0000256" key="11">
    <source>
        <dbReference type="RuleBase" id="RU363096"/>
    </source>
</evidence>
<evidence type="ECO:0000256" key="3">
    <source>
        <dbReference type="ARBA" id="ARBA00022516"/>
    </source>
</evidence>
<accession>A0A8T3ACJ5</accession>
<dbReference type="Pfam" id="PF12590">
    <property type="entry name" value="Acyl-thio_N"/>
    <property type="match status" value="1"/>
</dbReference>
<evidence type="ECO:0000256" key="9">
    <source>
        <dbReference type="ARBA" id="ARBA00023098"/>
    </source>
</evidence>
<dbReference type="EMBL" id="JAGYWB010000017">
    <property type="protein sequence ID" value="KAI0493838.1"/>
    <property type="molecule type" value="Genomic_DNA"/>
</dbReference>
<evidence type="ECO:0000256" key="10">
    <source>
        <dbReference type="ARBA" id="ARBA00023160"/>
    </source>
</evidence>
<keyword evidence="6 11" id="KW-0378">Hydrolase</keyword>
<evidence type="ECO:0000259" key="14">
    <source>
        <dbReference type="Pfam" id="PF20791"/>
    </source>
</evidence>
<sequence length="397" mass="45183">MTASTALSTIFSILSSSQHISSSWTGSFDVSFALTSGVKAKFPCSVKAFQIKENVKKANTVTFSFKSELANVEEDAPSESQKDILNFIYWRWLLATLMNIKVTIGKQRNILDWKPRRSDMFADSFSHEQVIDKIYMQRNSVKLYEIDATGKASLETIMNLLQETSVNHFKILGLLDDSVRSYPKIGNGKLALIILKMHVQVEHYPSWGDALEVNTWLRCHKKLSMARDWHVRNLKTGQSMIRASSISALMDKTTRKLSKIPDEIKVELERNYKDTIILNGDNRKFPKLNFETADCIIDGLTPQWADLDFNMHVNNVKYIRWIVESIPMSMLETHQMSSMVLEFRKECRMGDVLQSLAAISSVSSNSSSEFNIVCRHLLQLKSGPAIVEGLTTWIQKV</sequence>
<evidence type="ECO:0000256" key="7">
    <source>
        <dbReference type="ARBA" id="ARBA00022832"/>
    </source>
</evidence>
<evidence type="ECO:0000259" key="12">
    <source>
        <dbReference type="Pfam" id="PF01643"/>
    </source>
</evidence>
<proteinExistence type="inferred from homology"/>
<evidence type="ECO:0000256" key="8">
    <source>
        <dbReference type="ARBA" id="ARBA00022946"/>
    </source>
</evidence>
<keyword evidence="7 11" id="KW-0276">Fatty acid metabolism</keyword>
<protein>
    <recommendedName>
        <fullName evidence="11">Acyl-[acyl-carrier-protein] hydrolase</fullName>
        <ecNumber evidence="11">3.1.2.-</ecNumber>
    </recommendedName>
</protein>
<reference evidence="15" key="1">
    <citation type="journal article" date="2022" name="Front. Genet.">
        <title>Chromosome-Scale Assembly of the Dendrobium nobile Genome Provides Insights Into the Molecular Mechanism of the Biosynthesis of the Medicinal Active Ingredient of Dendrobium.</title>
        <authorList>
            <person name="Xu Q."/>
            <person name="Niu S.-C."/>
            <person name="Li K.-L."/>
            <person name="Zheng P.-J."/>
            <person name="Zhang X.-J."/>
            <person name="Jia Y."/>
            <person name="Liu Y."/>
            <person name="Niu Y.-X."/>
            <person name="Yu L.-H."/>
            <person name="Chen D.-F."/>
            <person name="Zhang G.-Q."/>
        </authorList>
    </citation>
    <scope>NUCLEOTIDE SEQUENCE</scope>
    <source>
        <tissue evidence="15">Leaf</tissue>
    </source>
</reference>
<dbReference type="Gene3D" id="3.10.129.10">
    <property type="entry name" value="Hotdog Thioesterase"/>
    <property type="match status" value="1"/>
</dbReference>
<dbReference type="Proteomes" id="UP000829196">
    <property type="component" value="Unassembled WGS sequence"/>
</dbReference>
<dbReference type="InterPro" id="IPR002864">
    <property type="entry name" value="Acyl-ACP_thioesterase_NHD"/>
</dbReference>
<feature type="domain" description="Acyl-ACP thioesterase-like C-terminal" evidence="14">
    <location>
        <begin position="297"/>
        <end position="394"/>
    </location>
</feature>
<dbReference type="PANTHER" id="PTHR31727">
    <property type="entry name" value="OLEOYL-ACYL CARRIER PROTEIN THIOESTERASE 1, CHLOROPLASTIC"/>
    <property type="match status" value="1"/>
</dbReference>
<dbReference type="AlphaFoldDB" id="A0A8T3ACJ5"/>
<dbReference type="GO" id="GO:0000036">
    <property type="term" value="F:acyl carrier activity"/>
    <property type="evidence" value="ECO:0007669"/>
    <property type="project" value="TreeGrafter"/>
</dbReference>
<dbReference type="GO" id="GO:0009507">
    <property type="term" value="C:chloroplast"/>
    <property type="evidence" value="ECO:0007669"/>
    <property type="project" value="UniProtKB-SubCell"/>
</dbReference>
<dbReference type="InterPro" id="IPR029069">
    <property type="entry name" value="HotDog_dom_sf"/>
</dbReference>
<dbReference type="InterPro" id="IPR049427">
    <property type="entry name" value="Acyl-ACP_TE_C"/>
</dbReference>
<keyword evidence="16" id="KW-1185">Reference proteome</keyword>
<feature type="domain" description="Acyl-ACP-thioesterase N-terminal" evidence="13">
    <location>
        <begin position="1"/>
        <end position="123"/>
    </location>
</feature>
<dbReference type="InterPro" id="IPR045023">
    <property type="entry name" value="FATA/B"/>
</dbReference>
<dbReference type="SUPFAM" id="SSF54637">
    <property type="entry name" value="Thioesterase/thiol ester dehydrase-isomerase"/>
    <property type="match status" value="2"/>
</dbReference>
<evidence type="ECO:0000256" key="1">
    <source>
        <dbReference type="ARBA" id="ARBA00004229"/>
    </source>
</evidence>
<name>A0A8T3ACJ5_DENNO</name>
<evidence type="ECO:0000256" key="5">
    <source>
        <dbReference type="ARBA" id="ARBA00022640"/>
    </source>
</evidence>
<dbReference type="Pfam" id="PF01643">
    <property type="entry name" value="Acyl-ACP_TE"/>
    <property type="match status" value="1"/>
</dbReference>
<dbReference type="OrthoDB" id="772889at2759"/>